<dbReference type="GO" id="GO:0015087">
    <property type="term" value="F:cobalt ion transmembrane transporter activity"/>
    <property type="evidence" value="ECO:0007669"/>
    <property type="project" value="TreeGrafter"/>
</dbReference>
<dbReference type="PATRIC" id="fig|1121305.3.peg.236"/>
<evidence type="ECO:0000256" key="11">
    <source>
        <dbReference type="ARBA" id="ARBA00045497"/>
    </source>
</evidence>
<dbReference type="GO" id="GO:0015095">
    <property type="term" value="F:magnesium ion transmembrane transporter activity"/>
    <property type="evidence" value="ECO:0007669"/>
    <property type="project" value="TreeGrafter"/>
</dbReference>
<evidence type="ECO:0000256" key="3">
    <source>
        <dbReference type="ARBA" id="ARBA00022448"/>
    </source>
</evidence>
<keyword evidence="9 12" id="KW-0472">Membrane</keyword>
<feature type="transmembrane region" description="Helical" evidence="12">
    <location>
        <begin position="255"/>
        <end position="275"/>
    </location>
</feature>
<dbReference type="InterPro" id="IPR045863">
    <property type="entry name" value="CorA_TM1_TM2"/>
</dbReference>
<comment type="similarity">
    <text evidence="2">Belongs to the CorA metal ion transporter (MIT) (TC 1.A.35) family.</text>
</comment>
<sequence>MQVLDILDDFKETDDEWRVGKSNYWILINKNEIDEIKKKIVLDEESVNLVSNLGSNSSKIIFFDGYMFLSFNILGYKNSIVKSRNLHMYVSRDYIITICDEDISIIKDFIQDINEMKNCFMLKNNPTPAMVLYYILDRIIVKNYNIIAKIEAKADEIELAILKNPSHEQADELIHLRRQLYKLRKYLNPLRYVGDSLASNDNSIIEEKDIEHFKNINVKINKLMSTLESLVQDLALVREAFESEIANKTNDLMKIFTIITSIFLPLNLLTSMHGMNFEKMPFSESPYGYYYIVLIMIVISGILIYVFKRKRWL</sequence>
<dbReference type="GO" id="GO:0050897">
    <property type="term" value="F:cobalt ion binding"/>
    <property type="evidence" value="ECO:0007669"/>
    <property type="project" value="TreeGrafter"/>
</dbReference>
<reference evidence="13 14" key="1">
    <citation type="submission" date="2016-02" db="EMBL/GenBank/DDBJ databases">
        <title>Genome sequence of Clostridium colicanis DSM 13634.</title>
        <authorList>
            <person name="Poehlein A."/>
            <person name="Daniel R."/>
        </authorList>
    </citation>
    <scope>NUCLEOTIDE SEQUENCE [LARGE SCALE GENOMIC DNA]</scope>
    <source>
        <strain evidence="13 14">DSM 13634</strain>
    </source>
</reference>
<dbReference type="EMBL" id="LTBB01000001">
    <property type="protein sequence ID" value="KYH30293.1"/>
    <property type="molecule type" value="Genomic_DNA"/>
</dbReference>
<evidence type="ECO:0000256" key="2">
    <source>
        <dbReference type="ARBA" id="ARBA00009765"/>
    </source>
</evidence>
<dbReference type="InterPro" id="IPR045861">
    <property type="entry name" value="CorA_cytoplasmic_dom"/>
</dbReference>
<keyword evidence="4" id="KW-1003">Cell membrane</keyword>
<evidence type="ECO:0000256" key="10">
    <source>
        <dbReference type="ARBA" id="ARBA00034269"/>
    </source>
</evidence>
<evidence type="ECO:0000313" key="13">
    <source>
        <dbReference type="EMBL" id="KYH30293.1"/>
    </source>
</evidence>
<dbReference type="RefSeq" id="WP_061857173.1">
    <property type="nucleotide sequence ID" value="NZ_LTBB01000001.1"/>
</dbReference>
<dbReference type="Proteomes" id="UP000075374">
    <property type="component" value="Unassembled WGS sequence"/>
</dbReference>
<evidence type="ECO:0000256" key="6">
    <source>
        <dbReference type="ARBA" id="ARBA00022842"/>
    </source>
</evidence>
<comment type="caution">
    <text evidence="13">The sequence shown here is derived from an EMBL/GenBank/DDBJ whole genome shotgun (WGS) entry which is preliminary data.</text>
</comment>
<proteinExistence type="inferred from homology"/>
<dbReference type="STRING" id="1121305.CLCOL_02390"/>
<keyword evidence="8" id="KW-0406">Ion transport</keyword>
<evidence type="ECO:0000256" key="8">
    <source>
        <dbReference type="ARBA" id="ARBA00023065"/>
    </source>
</evidence>
<name>A0A151ART6_9CLOT</name>
<accession>A0A151ART6</accession>
<comment type="function">
    <text evidence="11">Mediates influx of magnesium ions. Alternates between open and closed states. Activated by low cytoplasmic Mg(2+) levels. Inactive when cytoplasmic Mg(2+) levels are high.</text>
</comment>
<keyword evidence="7 12" id="KW-1133">Transmembrane helix</keyword>
<keyword evidence="3" id="KW-0813">Transport</keyword>
<dbReference type="FunFam" id="1.20.58.340:FF:000004">
    <property type="entry name" value="Magnesium transport protein CorA"/>
    <property type="match status" value="1"/>
</dbReference>
<dbReference type="Gene3D" id="3.30.460.20">
    <property type="entry name" value="CorA soluble domain-like"/>
    <property type="match status" value="1"/>
</dbReference>
<evidence type="ECO:0000256" key="1">
    <source>
        <dbReference type="ARBA" id="ARBA00004651"/>
    </source>
</evidence>
<dbReference type="Pfam" id="PF01544">
    <property type="entry name" value="CorA"/>
    <property type="match status" value="1"/>
</dbReference>
<organism evidence="13 14">
    <name type="scientific">Clostridium colicanis DSM 13634</name>
    <dbReference type="NCBI Taxonomy" id="1121305"/>
    <lineage>
        <taxon>Bacteria</taxon>
        <taxon>Bacillati</taxon>
        <taxon>Bacillota</taxon>
        <taxon>Clostridia</taxon>
        <taxon>Eubacteriales</taxon>
        <taxon>Clostridiaceae</taxon>
        <taxon>Clostridium</taxon>
    </lineage>
</organism>
<feature type="transmembrane region" description="Helical" evidence="12">
    <location>
        <begin position="287"/>
        <end position="307"/>
    </location>
</feature>
<comment type="catalytic activity">
    <reaction evidence="10">
        <text>Mg(2+)(in) = Mg(2+)(out)</text>
        <dbReference type="Rhea" id="RHEA:29827"/>
        <dbReference type="ChEBI" id="CHEBI:18420"/>
    </reaction>
</comment>
<evidence type="ECO:0000256" key="9">
    <source>
        <dbReference type="ARBA" id="ARBA00023136"/>
    </source>
</evidence>
<dbReference type="InterPro" id="IPR002523">
    <property type="entry name" value="MgTranspt_CorA/ZnTranspt_ZntB"/>
</dbReference>
<evidence type="ECO:0000256" key="4">
    <source>
        <dbReference type="ARBA" id="ARBA00022475"/>
    </source>
</evidence>
<dbReference type="Gene3D" id="1.20.58.340">
    <property type="entry name" value="Magnesium transport protein CorA, transmembrane region"/>
    <property type="match status" value="2"/>
</dbReference>
<evidence type="ECO:0000256" key="7">
    <source>
        <dbReference type="ARBA" id="ARBA00022989"/>
    </source>
</evidence>
<keyword evidence="6" id="KW-0460">Magnesium</keyword>
<dbReference type="SUPFAM" id="SSF144083">
    <property type="entry name" value="Magnesium transport protein CorA, transmembrane region"/>
    <property type="match status" value="1"/>
</dbReference>
<dbReference type="GO" id="GO:0005886">
    <property type="term" value="C:plasma membrane"/>
    <property type="evidence" value="ECO:0007669"/>
    <property type="project" value="UniProtKB-SubCell"/>
</dbReference>
<dbReference type="AlphaFoldDB" id="A0A151ART6"/>
<comment type="subcellular location">
    <subcellularLocation>
        <location evidence="1">Cell membrane</location>
        <topology evidence="1">Multi-pass membrane protein</topology>
    </subcellularLocation>
</comment>
<protein>
    <submittedName>
        <fullName evidence="13">Magnesium transport protein CorA</fullName>
    </submittedName>
</protein>
<dbReference type="CDD" id="cd12822">
    <property type="entry name" value="TmCorA-like"/>
    <property type="match status" value="1"/>
</dbReference>
<keyword evidence="5 12" id="KW-0812">Transmembrane</keyword>
<keyword evidence="14" id="KW-1185">Reference proteome</keyword>
<evidence type="ECO:0000256" key="12">
    <source>
        <dbReference type="SAM" id="Phobius"/>
    </source>
</evidence>
<evidence type="ECO:0000256" key="5">
    <source>
        <dbReference type="ARBA" id="ARBA00022692"/>
    </source>
</evidence>
<evidence type="ECO:0000313" key="14">
    <source>
        <dbReference type="Proteomes" id="UP000075374"/>
    </source>
</evidence>
<dbReference type="PANTHER" id="PTHR46494:SF1">
    <property type="entry name" value="CORA FAMILY METAL ION TRANSPORTER (EUROFUNG)"/>
    <property type="match status" value="1"/>
</dbReference>
<dbReference type="PANTHER" id="PTHR46494">
    <property type="entry name" value="CORA FAMILY METAL ION TRANSPORTER (EUROFUNG)"/>
    <property type="match status" value="1"/>
</dbReference>
<gene>
    <name evidence="13" type="primary">corA</name>
    <name evidence="13" type="ORF">CLCOL_02390</name>
</gene>
<dbReference type="SUPFAM" id="SSF143865">
    <property type="entry name" value="CorA soluble domain-like"/>
    <property type="match status" value="1"/>
</dbReference>
<dbReference type="GO" id="GO:0000287">
    <property type="term" value="F:magnesium ion binding"/>
    <property type="evidence" value="ECO:0007669"/>
    <property type="project" value="TreeGrafter"/>
</dbReference>